<gene>
    <name evidence="3" type="ORF">LCGC14_1882960</name>
</gene>
<dbReference type="Pfam" id="PF14319">
    <property type="entry name" value="Zn_Tnp_IS91"/>
    <property type="match status" value="1"/>
</dbReference>
<dbReference type="PANTHER" id="PTHR37023">
    <property type="entry name" value="TRANSPOSASE"/>
    <property type="match status" value="1"/>
</dbReference>
<accession>A0A0F9IFM6</accession>
<reference evidence="3" key="1">
    <citation type="journal article" date="2015" name="Nature">
        <title>Complex archaea that bridge the gap between prokaryotes and eukaryotes.</title>
        <authorList>
            <person name="Spang A."/>
            <person name="Saw J.H."/>
            <person name="Jorgensen S.L."/>
            <person name="Zaremba-Niedzwiedzka K."/>
            <person name="Martijn J."/>
            <person name="Lind A.E."/>
            <person name="van Eijk R."/>
            <person name="Schleper C."/>
            <person name="Guy L."/>
            <person name="Ettema T.J."/>
        </authorList>
    </citation>
    <scope>NUCLEOTIDE SEQUENCE</scope>
</reference>
<feature type="domain" description="Transposase IS801/IS1294" evidence="1">
    <location>
        <begin position="140"/>
        <end position="306"/>
    </location>
</feature>
<dbReference type="InterPro" id="IPR054832">
    <property type="entry name" value="transpos_IS91"/>
</dbReference>
<evidence type="ECO:0000259" key="2">
    <source>
        <dbReference type="Pfam" id="PF14319"/>
    </source>
</evidence>
<dbReference type="NCBIfam" id="NF033538">
    <property type="entry name" value="transpos_IS91"/>
    <property type="match status" value="1"/>
</dbReference>
<evidence type="ECO:0000313" key="3">
    <source>
        <dbReference type="EMBL" id="KKL92610.1"/>
    </source>
</evidence>
<comment type="caution">
    <text evidence="3">The sequence shown here is derived from an EMBL/GenBank/DDBJ whole genome shotgun (WGS) entry which is preliminary data.</text>
</comment>
<dbReference type="GO" id="GO:0006313">
    <property type="term" value="P:DNA transposition"/>
    <property type="evidence" value="ECO:0007669"/>
    <property type="project" value="InterPro"/>
</dbReference>
<dbReference type="GO" id="GO:0003677">
    <property type="term" value="F:DNA binding"/>
    <property type="evidence" value="ECO:0007669"/>
    <property type="project" value="InterPro"/>
</dbReference>
<dbReference type="InterPro" id="IPR026889">
    <property type="entry name" value="Zn_Tnp"/>
</dbReference>
<name>A0A0F9IFM6_9ZZZZ</name>
<dbReference type="Pfam" id="PF04986">
    <property type="entry name" value="Y2_Tnp"/>
    <property type="match status" value="1"/>
</dbReference>
<dbReference type="InterPro" id="IPR007069">
    <property type="entry name" value="Transposase_32"/>
</dbReference>
<feature type="domain" description="Transposase zinc-binding" evidence="2">
    <location>
        <begin position="7"/>
        <end position="98"/>
    </location>
</feature>
<dbReference type="EMBL" id="LAZR01019417">
    <property type="protein sequence ID" value="KKL92610.1"/>
    <property type="molecule type" value="Genomic_DNA"/>
</dbReference>
<dbReference type="GO" id="GO:0004803">
    <property type="term" value="F:transposase activity"/>
    <property type="evidence" value="ECO:0007669"/>
    <property type="project" value="InterPro"/>
</dbReference>
<evidence type="ECO:0000259" key="1">
    <source>
        <dbReference type="Pfam" id="PF04986"/>
    </source>
</evidence>
<dbReference type="AlphaFoldDB" id="A0A0F9IFM6"/>
<organism evidence="3">
    <name type="scientific">marine sediment metagenome</name>
    <dbReference type="NCBI Taxonomy" id="412755"/>
    <lineage>
        <taxon>unclassified sequences</taxon>
        <taxon>metagenomes</taxon>
        <taxon>ecological metagenomes</taxon>
    </lineage>
</organism>
<sequence length="369" mass="43065">MTTLADIFRRHGSEYLNKYGKRILSSHRKVIRDVILCRTKHLGGCTWFCEHCRQYHYSYHSCKNRSCPQCQNEQADVWLDKQQDNILPVEYFMATFTLPEGLRRVSRSNQKTVYPIFFQASAQALQKLALDPKYLGGKIGMVGVLQTWTRSLDYHPHIHYLIPGGALSPDGKKWISAKNTFLMHKKPLSIIFRAKVKDAFKKSGLFKQVSPQVWQQNWVVHIEPVGNGHAVLKYLAPYVFRIAISNRNILDCKNGQVTFRYKDSDTGQFKTMTLNAMEFMRRYLQHVLPKGFQKVRYYGFLMSKKKKQLAEIKHLLSVQEAKTEKTVEKEFIFTCPKCGRNMILIEQSNRMRGPPLEEILFYRKLKETA</sequence>
<protein>
    <submittedName>
        <fullName evidence="3">Uncharacterized protein</fullName>
    </submittedName>
</protein>
<dbReference type="PANTHER" id="PTHR37023:SF1">
    <property type="entry name" value="ISSOD25 TRANSPOSASE TNPA_ISSOD25"/>
    <property type="match status" value="1"/>
</dbReference>
<proteinExistence type="predicted"/>